<dbReference type="CDD" id="cd00085">
    <property type="entry name" value="HNHc"/>
    <property type="match status" value="1"/>
</dbReference>
<keyword evidence="1" id="KW-0677">Repeat</keyword>
<dbReference type="CDD" id="cd00081">
    <property type="entry name" value="Hint"/>
    <property type="match status" value="1"/>
</dbReference>
<evidence type="ECO:0000313" key="6">
    <source>
        <dbReference type="Proteomes" id="UP000603708"/>
    </source>
</evidence>
<accession>A0A919L3U4</accession>
<gene>
    <name evidence="5" type="ORF">GCM10018793_43880</name>
</gene>
<evidence type="ECO:0000259" key="4">
    <source>
        <dbReference type="Pfam" id="PF25023"/>
    </source>
</evidence>
<feature type="region of interest" description="Disordered" evidence="2">
    <location>
        <begin position="1809"/>
        <end position="1833"/>
    </location>
</feature>
<keyword evidence="3" id="KW-0732">Signal</keyword>
<feature type="compositionally biased region" description="Basic and acidic residues" evidence="2">
    <location>
        <begin position="826"/>
        <end position="840"/>
    </location>
</feature>
<dbReference type="InterPro" id="IPR050708">
    <property type="entry name" value="T6SS_VgrG/RHS"/>
</dbReference>
<feature type="chain" id="PRO_5037114019" description="Teneurin-like YD-shell domain-containing protein" evidence="3">
    <location>
        <begin position="39"/>
        <end position="2347"/>
    </location>
</feature>
<feature type="compositionally biased region" description="Polar residues" evidence="2">
    <location>
        <begin position="215"/>
        <end position="227"/>
    </location>
</feature>
<dbReference type="InterPro" id="IPR056823">
    <property type="entry name" value="TEN-like_YD-shell"/>
</dbReference>
<sequence>MRGFERFRRGRSSARIWLILATLLAVLAPLSFTDPALADGTAAPDFLVKPQKEHLVLVTRVQGHPAERLHMKSWNPKDAKKTWPKTGDADVALPAVDSKKPNAVRSRSARAGNLPVTVATATKSRHGASAGTKLHVSMPGQTAAEKLGIHGVVFTVRPEGATPGGGAQVGLDYAGFRDAYGGDWASRLRLVQLPPCALTTPHAARCHRQTPLVSTNDAKAQRVSATVQVPHASEATSGSPAADAKTTSPPATSAMVLAAVADASGGGGTYAATSLSASGQWSAGGSSGAFTYSYPISVPDVPGSLVPNVSLDYNSQSVDGRTSSTNAQSSWIGDGWDYSPGFVERSYPSCADDAAGGTPKTSDECWSDAVDTMTLSLNGSSNTLVHDDATDTWHPQGDNGEKVEIKTDTVNDDTFHEYVVVTTADGTKYYFGLNRLPGWSSGDATTDSVLSTPVYGNDADEPCHAATFADSSCLRAYRWNLDYTVDPHGNAISYWYTPETNYYGKDNSTTPTSYTSGGYLSKIQYGQLAEKVYDTAAPAAGQVFFDTEERCLPDSSFDCQSKPTASNASHFPDIPVDQICASSGACNNHGPSFFTTQRLTGIRTQILVGAGYKDVDAWSLDHAFPATGDTTTPALWLSQITRTGKDGGSASLPPVTFDGQALANRVDGLDGYQPITRRRLTKIITESGESITANYKGPDCHRAGTTELPASQDDNTHRCYPQYWTPPGQTSPQLDWFNKYIVNSVTAEDPTTKALPIQTSYDYDDPAWHFNDDPLTQAKYRTWNQWRGYGQVDTRTGTSPDKVTLTRQTYFRGMDGDKTSSGTRGIELKDSTGGDTQKDSDWLAGQVYESQTFNGDGGALLSDTVTDPWSSAASATQSRTKAGLDALLAHRTNTKRTRTTTTKADGTKQTTETDYALDDATGLPTAVDDKGDTSTADDDQCTRTWYAQDAAGHLLPTPRRVQSVAVSCSATPTYPQDLVSDDLSFFDSSTDNTATPTKGDVTMVQKADSVSGDGTVHYITALQNTYDSYGRELTETDADNRTTTTAYTPATGAAPTSIKVIQPKVTGQTVGFATTTTLDPARGLDVKTTDAAGYSTNSSYDPLGRLTAVWNPGFSTSAPANTTYTYNLSRSVPSTVTTKTLNHDMSYRTSIAIYDAMLRPRETQTVTANGNRVITDSHYDSHGWVVSTSDPYSSGGTPSGTLVDAADNETPSQTGTVYDGAGRVTAQIAYHFASETWRTTTAYPGSDRVDVTPFVGAQPGGATPTSTYTDARGQMVKLLRYHGSTPTGDADTATYNYDPAGHQIGQDDGQGHTWTSHYDLLGRRTSQSDPDTGTSSSTYDNAGQVLSTTDARNKTISYAYDEMGRKTAEYDTTGGVDPSPSNEQASWTYDTLKKGKPTSSTRYVDGTTGTAYTNKVLGYDSHGWVQATELIIPGSEGALGGTYVHQNNYNLNGTLEEYTDASPSTVKLPQETVAYTYDANDRPIAAAGVNTWAYVSGLRYNDFDQPLQFTYGTSGNFTQQTLTYDDQTQRLTSSTTVAQSGRALADQTSYAYQPSGNVTKITDKLDTGQIDTQCFGYDWAQRLKAAWTATDDCAAAPAPGSSSTVGGPSPYWQTWTYDATGARATQVDHDPAGDTSRDATATYTPVAADKGPAHAVAEVNKVVPADATADTTNSYTYDEAGNVRTRTTRAGTDTLTYDDEGNLSELASTGTSGDTTYLYDADGNLLLRRGPDATTLYTGDEEITQKKGATTADGVRYISVAGQVVASHSSDGHFTYLIPDHQGTSTLAVDSQTQQVTRRQYKPFGEVRDQSGTWTAGQRGFVGGTQDDNTGLTNLGAREYDPSIGRFLSPDPILDPGAPQSWNAYDYADDTPVTTSDPSGACADVDCPTRNCPLCLNRTPTDTNPHSPALHDYPGSGSTPGNTKAYGRQYKANISNSVSNAHAEQRALERQKATANAAVAAAKKQASGFRHRLVNLVADVLGLTDAYNCFTKGDVMGCISTALTAVPWGKAFKAIKVGVEAFKVWRSLDRAYTLVKDAEEAARVAEDAVEAERAVVRAAESEGAGAEAAGCAVHSFLPATPVRLADGSSKPISQVKAGDTVLATDPQTGVTAPEKVQRVIVTHTDKDFTTLTLDTAPTRGPPHHDHGNTAQTLTTTWHHPFWDSTHHHWTDAHNLTPGTTLRRPDGTTLTVTAVRNFHQHATTYDLTVGTLHTYYVLAGATPVLVHNCNGANLELTYKPDWTPEQIAAADAKVAALNDAPQLVVTKVNRSGSAADVWRRAGKNAVPGTDIDHKIDLQLGGADDVSNMWPLDSSVNRSLGSQISGQLKRQSLQPGDLVCSITITVRRC</sequence>
<feature type="domain" description="Teneurin-like YD-shell" evidence="4">
    <location>
        <begin position="1672"/>
        <end position="1873"/>
    </location>
</feature>
<dbReference type="InterPro" id="IPR031325">
    <property type="entry name" value="RHS_repeat"/>
</dbReference>
<evidence type="ECO:0000256" key="3">
    <source>
        <dbReference type="SAM" id="SignalP"/>
    </source>
</evidence>
<dbReference type="Pfam" id="PF07591">
    <property type="entry name" value="PT-HINT"/>
    <property type="match status" value="1"/>
</dbReference>
<dbReference type="PANTHER" id="PTHR32305">
    <property type="match status" value="1"/>
</dbReference>
<dbReference type="Proteomes" id="UP000603708">
    <property type="component" value="Unassembled WGS sequence"/>
</dbReference>
<reference evidence="5" key="1">
    <citation type="journal article" date="2014" name="Int. J. Syst. Evol. Microbiol.">
        <title>Complete genome sequence of Corynebacterium casei LMG S-19264T (=DSM 44701T), isolated from a smear-ripened cheese.</title>
        <authorList>
            <consortium name="US DOE Joint Genome Institute (JGI-PGF)"/>
            <person name="Walter F."/>
            <person name="Albersmeier A."/>
            <person name="Kalinowski J."/>
            <person name="Ruckert C."/>
        </authorList>
    </citation>
    <scope>NUCLEOTIDE SEQUENCE</scope>
    <source>
        <strain evidence="5">JCM 5069</strain>
    </source>
</reference>
<feature type="compositionally biased region" description="Polar residues" evidence="2">
    <location>
        <begin position="1324"/>
        <end position="1346"/>
    </location>
</feature>
<dbReference type="InterPro" id="IPR022385">
    <property type="entry name" value="Rhs_assc_core"/>
</dbReference>
<dbReference type="Gene3D" id="2.180.10.10">
    <property type="entry name" value="RHS repeat-associated core"/>
    <property type="match status" value="2"/>
</dbReference>
<dbReference type="InterPro" id="IPR036844">
    <property type="entry name" value="Hint_dom_sf"/>
</dbReference>
<dbReference type="InterPro" id="IPR003615">
    <property type="entry name" value="HNH_nuc"/>
</dbReference>
<evidence type="ECO:0000313" key="5">
    <source>
        <dbReference type="EMBL" id="GHH82963.1"/>
    </source>
</evidence>
<dbReference type="Pfam" id="PF05593">
    <property type="entry name" value="RHS_repeat"/>
    <property type="match status" value="1"/>
</dbReference>
<reference evidence="5" key="2">
    <citation type="submission" date="2020-09" db="EMBL/GenBank/DDBJ databases">
        <authorList>
            <person name="Sun Q."/>
            <person name="Ohkuma M."/>
        </authorList>
    </citation>
    <scope>NUCLEOTIDE SEQUENCE</scope>
    <source>
        <strain evidence="5">JCM 5069</strain>
    </source>
</reference>
<dbReference type="PROSITE" id="PS50818">
    <property type="entry name" value="INTEIN_C_TER"/>
    <property type="match status" value="1"/>
</dbReference>
<comment type="caution">
    <text evidence="5">The sequence shown here is derived from an EMBL/GenBank/DDBJ whole genome shotgun (WGS) entry which is preliminary data.</text>
</comment>
<keyword evidence="6" id="KW-1185">Reference proteome</keyword>
<organism evidence="5 6">
    <name type="scientific">Streptomyces sulfonofaciens</name>
    <dbReference type="NCBI Taxonomy" id="68272"/>
    <lineage>
        <taxon>Bacteria</taxon>
        <taxon>Bacillati</taxon>
        <taxon>Actinomycetota</taxon>
        <taxon>Actinomycetes</taxon>
        <taxon>Kitasatosporales</taxon>
        <taxon>Streptomycetaceae</taxon>
        <taxon>Streptomyces</taxon>
    </lineage>
</organism>
<dbReference type="Gene3D" id="2.170.16.10">
    <property type="entry name" value="Hedgehog/Intein (Hint) domain"/>
    <property type="match status" value="1"/>
</dbReference>
<dbReference type="Pfam" id="PF25023">
    <property type="entry name" value="TEN_YD-shell"/>
    <property type="match status" value="1"/>
</dbReference>
<evidence type="ECO:0000256" key="2">
    <source>
        <dbReference type="SAM" id="MobiDB-lite"/>
    </source>
</evidence>
<dbReference type="InterPro" id="IPR006530">
    <property type="entry name" value="YD"/>
</dbReference>
<feature type="region of interest" description="Disordered" evidence="2">
    <location>
        <begin position="215"/>
        <end position="248"/>
    </location>
</feature>
<dbReference type="NCBIfam" id="TIGR01643">
    <property type="entry name" value="YD_repeat_2x"/>
    <property type="match status" value="2"/>
</dbReference>
<feature type="region of interest" description="Disordered" evidence="2">
    <location>
        <begin position="1322"/>
        <end position="1346"/>
    </location>
</feature>
<feature type="region of interest" description="Disordered" evidence="2">
    <location>
        <begin position="1369"/>
        <end position="1400"/>
    </location>
</feature>
<dbReference type="EMBL" id="BNCD01000013">
    <property type="protein sequence ID" value="GHH82963.1"/>
    <property type="molecule type" value="Genomic_DNA"/>
</dbReference>
<proteinExistence type="predicted"/>
<dbReference type="NCBIfam" id="TIGR03696">
    <property type="entry name" value="Rhs_assc_core"/>
    <property type="match status" value="1"/>
</dbReference>
<evidence type="ECO:0000256" key="1">
    <source>
        <dbReference type="ARBA" id="ARBA00022737"/>
    </source>
</evidence>
<feature type="signal peptide" evidence="3">
    <location>
        <begin position="1"/>
        <end position="38"/>
    </location>
</feature>
<dbReference type="PANTHER" id="PTHR32305:SF17">
    <property type="entry name" value="TRNA NUCLEASE WAPA"/>
    <property type="match status" value="1"/>
</dbReference>
<dbReference type="SUPFAM" id="SSF51294">
    <property type="entry name" value="Hedgehog/intein (Hint) domain"/>
    <property type="match status" value="1"/>
</dbReference>
<dbReference type="InterPro" id="IPR030934">
    <property type="entry name" value="Intein_C"/>
</dbReference>
<feature type="region of interest" description="Disordered" evidence="2">
    <location>
        <begin position="812"/>
        <end position="840"/>
    </location>
</feature>
<name>A0A919L3U4_9ACTN</name>
<protein>
    <recommendedName>
        <fullName evidence="4">Teneurin-like YD-shell domain-containing protein</fullName>
    </recommendedName>
</protein>
<feature type="compositionally biased region" description="Polar residues" evidence="2">
    <location>
        <begin position="234"/>
        <end position="248"/>
    </location>
</feature>
<feature type="compositionally biased region" description="Polar residues" evidence="2">
    <location>
        <begin position="1379"/>
        <end position="1389"/>
    </location>
</feature>